<protein>
    <recommendedName>
        <fullName evidence="4">DNA-binding protein</fullName>
    </recommendedName>
</protein>
<evidence type="ECO:0000313" key="3">
    <source>
        <dbReference type="Proteomes" id="UP000198280"/>
    </source>
</evidence>
<dbReference type="RefSeq" id="WP_089224306.1">
    <property type="nucleotide sequence ID" value="NZ_FZOF01000006.1"/>
</dbReference>
<dbReference type="EMBL" id="FZOF01000006">
    <property type="protein sequence ID" value="SNS52558.1"/>
    <property type="molecule type" value="Genomic_DNA"/>
</dbReference>
<proteinExistence type="predicted"/>
<evidence type="ECO:0000256" key="1">
    <source>
        <dbReference type="SAM" id="MobiDB-lite"/>
    </source>
</evidence>
<feature type="region of interest" description="Disordered" evidence="1">
    <location>
        <begin position="114"/>
        <end position="154"/>
    </location>
</feature>
<dbReference type="OrthoDB" id="9178552at2"/>
<accession>A0A239F7U6</accession>
<name>A0A239F7U6_9ACTN</name>
<evidence type="ECO:0008006" key="4">
    <source>
        <dbReference type="Google" id="ProtNLM"/>
    </source>
</evidence>
<keyword evidence="3" id="KW-1185">Reference proteome</keyword>
<sequence>MADTQSSAPSRARAGTPAAGVVHVRRRLTANFTILSNRLAQRPGSAVTVGVGAYLLSVPDGVPVSIDALRAHFTESRERLARALNELEAEGFLERVVVREENGRIRTRTYVHDVPRADTPPAPDGPAPAPGPGPGPAPAEACEEAPDAASGAAHEAVPYAAPGAHAPGEEALGEEAVGKAAEAVLASLRVRDPRLLLSRRDIARLSPGVAAWLRLGAEPRRIAEALAADLPSALTHRPAGLLAYRLRAWDPPAAAPPPRAAVPWQACDSCERPFRGHAPATCRECLAEAA</sequence>
<gene>
    <name evidence="2" type="ORF">SAMN05216252_106346</name>
</gene>
<reference evidence="2 3" key="1">
    <citation type="submission" date="2017-06" db="EMBL/GenBank/DDBJ databases">
        <authorList>
            <person name="Kim H.J."/>
            <person name="Triplett B.A."/>
        </authorList>
    </citation>
    <scope>NUCLEOTIDE SEQUENCE [LARGE SCALE GENOMIC DNA]</scope>
    <source>
        <strain evidence="2 3">CGMCC 4.1858</strain>
    </source>
</reference>
<feature type="compositionally biased region" description="Pro residues" evidence="1">
    <location>
        <begin position="118"/>
        <end position="137"/>
    </location>
</feature>
<evidence type="ECO:0000313" key="2">
    <source>
        <dbReference type="EMBL" id="SNS52558.1"/>
    </source>
</evidence>
<organism evidence="2 3">
    <name type="scientific">Actinacidiphila glaucinigra</name>
    <dbReference type="NCBI Taxonomy" id="235986"/>
    <lineage>
        <taxon>Bacteria</taxon>
        <taxon>Bacillati</taxon>
        <taxon>Actinomycetota</taxon>
        <taxon>Actinomycetes</taxon>
        <taxon>Kitasatosporales</taxon>
        <taxon>Streptomycetaceae</taxon>
        <taxon>Actinacidiphila</taxon>
    </lineage>
</organism>
<dbReference type="AlphaFoldDB" id="A0A239F7U6"/>
<dbReference type="Proteomes" id="UP000198280">
    <property type="component" value="Unassembled WGS sequence"/>
</dbReference>